<comment type="caution">
    <text evidence="1">The sequence shown here is derived from an EMBL/GenBank/DDBJ whole genome shotgun (WGS) entry which is preliminary data.</text>
</comment>
<evidence type="ECO:0000313" key="2">
    <source>
        <dbReference type="Proteomes" id="UP001519271"/>
    </source>
</evidence>
<dbReference type="InterPro" id="IPR010712">
    <property type="entry name" value="Arsenical-R_ArsD"/>
</dbReference>
<accession>A0ABS4G184</accession>
<dbReference type="RefSeq" id="WP_209458538.1">
    <property type="nucleotide sequence ID" value="NZ_JAGGKC010000004.1"/>
</dbReference>
<dbReference type="Pfam" id="PF06953">
    <property type="entry name" value="ArsD"/>
    <property type="match status" value="1"/>
</dbReference>
<organism evidence="1 2">
    <name type="scientific">Youngiibacter multivorans</name>
    <dbReference type="NCBI Taxonomy" id="937251"/>
    <lineage>
        <taxon>Bacteria</taxon>
        <taxon>Bacillati</taxon>
        <taxon>Bacillota</taxon>
        <taxon>Clostridia</taxon>
        <taxon>Eubacteriales</taxon>
        <taxon>Clostridiaceae</taxon>
        <taxon>Youngiibacter</taxon>
    </lineage>
</organism>
<proteinExistence type="predicted"/>
<evidence type="ECO:0000313" key="1">
    <source>
        <dbReference type="EMBL" id="MBP1918299.1"/>
    </source>
</evidence>
<keyword evidence="2" id="KW-1185">Reference proteome</keyword>
<dbReference type="Proteomes" id="UP001519271">
    <property type="component" value="Unassembled WGS sequence"/>
</dbReference>
<gene>
    <name evidence="1" type="ORF">J2Z34_000771</name>
</gene>
<evidence type="ECO:0008006" key="3">
    <source>
        <dbReference type="Google" id="ProtNLM"/>
    </source>
</evidence>
<protein>
    <recommendedName>
        <fullName evidence="3">DUF1462 family protein</fullName>
    </recommendedName>
</protein>
<sequence>MIRIYEPDICVSMACGMEREEELKDLARFVRQLRKEGIDIMRYNYTLHKERFLEEPLVKGYDFEAPDSQPVTVAFGEIVISGRYPDIDELRKLVKRAK</sequence>
<dbReference type="Gene3D" id="3.40.30.10">
    <property type="entry name" value="Glutaredoxin"/>
    <property type="match status" value="1"/>
</dbReference>
<reference evidence="1 2" key="1">
    <citation type="submission" date="2021-03" db="EMBL/GenBank/DDBJ databases">
        <title>Genomic Encyclopedia of Type Strains, Phase IV (KMG-IV): sequencing the most valuable type-strain genomes for metagenomic binning, comparative biology and taxonomic classification.</title>
        <authorList>
            <person name="Goeker M."/>
        </authorList>
    </citation>
    <scope>NUCLEOTIDE SEQUENCE [LARGE SCALE GENOMIC DNA]</scope>
    <source>
        <strain evidence="1 2">DSM 6139</strain>
    </source>
</reference>
<dbReference type="EMBL" id="JAGGKC010000004">
    <property type="protein sequence ID" value="MBP1918299.1"/>
    <property type="molecule type" value="Genomic_DNA"/>
</dbReference>
<name>A0ABS4G184_9CLOT</name>